<sequence>MCCFLLDEVRGDSVEQPVSSRGQAGQEIILMCSYSSSSSYPCLFWYRQYPNSPLQLIFRIPSKSGACGRHKAQGFNRFDAVADTSSTRMTIASLRPSDMAIYYCAVADFHTGTISCTAVKKTILEEQDVGFPIVSFSPL</sequence>
<protein>
    <recommendedName>
        <fullName evidence="6">Ig-like domain-containing protein</fullName>
    </recommendedName>
</protein>
<keyword evidence="3" id="KW-0675">Receptor</keyword>
<dbReference type="PROSITE" id="PS50835">
    <property type="entry name" value="IG_LIKE"/>
    <property type="match status" value="1"/>
</dbReference>
<dbReference type="InterPro" id="IPR007110">
    <property type="entry name" value="Ig-like_dom"/>
</dbReference>
<evidence type="ECO:0000256" key="3">
    <source>
        <dbReference type="ARBA" id="ARBA00023170"/>
    </source>
</evidence>
<dbReference type="Gene3D" id="2.60.40.10">
    <property type="entry name" value="Immunoglobulins"/>
    <property type="match status" value="1"/>
</dbReference>
<dbReference type="InterPro" id="IPR003599">
    <property type="entry name" value="Ig_sub"/>
</dbReference>
<evidence type="ECO:0000313" key="8">
    <source>
        <dbReference type="Proteomes" id="UP000694892"/>
    </source>
</evidence>
<dbReference type="SMART" id="SM00406">
    <property type="entry name" value="IGv"/>
    <property type="match status" value="1"/>
</dbReference>
<feature type="domain" description="Ig-like" evidence="6">
    <location>
        <begin position="25"/>
        <end position="115"/>
    </location>
</feature>
<dbReference type="Proteomes" id="UP000694892">
    <property type="component" value="Chromosome 1L"/>
</dbReference>
<dbReference type="InterPro" id="IPR051287">
    <property type="entry name" value="TCR_variable_region"/>
</dbReference>
<keyword evidence="5" id="KW-1279">T cell receptor</keyword>
<dbReference type="InterPro" id="IPR036179">
    <property type="entry name" value="Ig-like_dom_sf"/>
</dbReference>
<gene>
    <name evidence="7" type="ORF">XELAEV_18007291mg</name>
</gene>
<evidence type="ECO:0000259" key="6">
    <source>
        <dbReference type="PROSITE" id="PS50835"/>
    </source>
</evidence>
<dbReference type="PANTHER" id="PTHR19367">
    <property type="entry name" value="T-CELL RECEPTOR ALPHA CHAIN V REGION"/>
    <property type="match status" value="1"/>
</dbReference>
<proteinExistence type="predicted"/>
<keyword evidence="4" id="KW-0393">Immunoglobulin domain</keyword>
<dbReference type="Pfam" id="PF07686">
    <property type="entry name" value="V-set"/>
    <property type="match status" value="1"/>
</dbReference>
<dbReference type="OMA" id="HTGTISC"/>
<evidence type="ECO:0000256" key="1">
    <source>
        <dbReference type="ARBA" id="ARBA00022729"/>
    </source>
</evidence>
<keyword evidence="2" id="KW-1064">Adaptive immunity</keyword>
<dbReference type="SMART" id="SM00409">
    <property type="entry name" value="IG"/>
    <property type="match status" value="1"/>
</dbReference>
<evidence type="ECO:0000313" key="7">
    <source>
        <dbReference type="EMBL" id="OCU01501.1"/>
    </source>
</evidence>
<evidence type="ECO:0000256" key="4">
    <source>
        <dbReference type="ARBA" id="ARBA00023319"/>
    </source>
</evidence>
<evidence type="ECO:0000256" key="5">
    <source>
        <dbReference type="ARBA" id="ARBA00043266"/>
    </source>
</evidence>
<dbReference type="AlphaFoldDB" id="A0A974E1M1"/>
<organism evidence="7 8">
    <name type="scientific">Xenopus laevis</name>
    <name type="common">African clawed frog</name>
    <dbReference type="NCBI Taxonomy" id="8355"/>
    <lineage>
        <taxon>Eukaryota</taxon>
        <taxon>Metazoa</taxon>
        <taxon>Chordata</taxon>
        <taxon>Craniata</taxon>
        <taxon>Vertebrata</taxon>
        <taxon>Euteleostomi</taxon>
        <taxon>Amphibia</taxon>
        <taxon>Batrachia</taxon>
        <taxon>Anura</taxon>
        <taxon>Pipoidea</taxon>
        <taxon>Pipidae</taxon>
        <taxon>Xenopodinae</taxon>
        <taxon>Xenopus</taxon>
        <taxon>Xenopus</taxon>
    </lineage>
</organism>
<name>A0A974E1M1_XENLA</name>
<dbReference type="GO" id="GO:0042101">
    <property type="term" value="C:T cell receptor complex"/>
    <property type="evidence" value="ECO:0007669"/>
    <property type="project" value="UniProtKB-KW"/>
</dbReference>
<keyword evidence="1" id="KW-0732">Signal</keyword>
<dbReference type="InterPro" id="IPR013783">
    <property type="entry name" value="Ig-like_fold"/>
</dbReference>
<dbReference type="SUPFAM" id="SSF48726">
    <property type="entry name" value="Immunoglobulin"/>
    <property type="match status" value="1"/>
</dbReference>
<keyword evidence="5" id="KW-0391">Immunity</keyword>
<dbReference type="EMBL" id="CM004466">
    <property type="protein sequence ID" value="OCU01501.1"/>
    <property type="molecule type" value="Genomic_DNA"/>
</dbReference>
<reference evidence="8" key="1">
    <citation type="journal article" date="2016" name="Nature">
        <title>Genome evolution in the allotetraploid frog Xenopus laevis.</title>
        <authorList>
            <person name="Session A.M."/>
            <person name="Uno Y."/>
            <person name="Kwon T."/>
            <person name="Chapman J.A."/>
            <person name="Toyoda A."/>
            <person name="Takahashi S."/>
            <person name="Fukui A."/>
            <person name="Hikosaka A."/>
            <person name="Suzuki A."/>
            <person name="Kondo M."/>
            <person name="van Heeringen S.J."/>
            <person name="Quigley I."/>
            <person name="Heinz S."/>
            <person name="Ogino H."/>
            <person name="Ochi H."/>
            <person name="Hellsten U."/>
            <person name="Lyons J.B."/>
            <person name="Simakov O."/>
            <person name="Putnam N."/>
            <person name="Stites J."/>
            <person name="Kuroki Y."/>
            <person name="Tanaka T."/>
            <person name="Michiue T."/>
            <person name="Watanabe M."/>
            <person name="Bogdanovic O."/>
            <person name="Lister R."/>
            <person name="Georgiou G."/>
            <person name="Paranjpe S.S."/>
            <person name="van Kruijsbergen I."/>
            <person name="Shu S."/>
            <person name="Carlson J."/>
            <person name="Kinoshita T."/>
            <person name="Ohta Y."/>
            <person name="Mawaribuchi S."/>
            <person name="Jenkins J."/>
            <person name="Grimwood J."/>
            <person name="Schmutz J."/>
            <person name="Mitros T."/>
            <person name="Mozaffari S.V."/>
            <person name="Suzuki Y."/>
            <person name="Haramoto Y."/>
            <person name="Yamamoto T.S."/>
            <person name="Takagi C."/>
            <person name="Heald R."/>
            <person name="Miller K."/>
            <person name="Haudenschild C."/>
            <person name="Kitzman J."/>
            <person name="Nakayama T."/>
            <person name="Izutsu Y."/>
            <person name="Robert J."/>
            <person name="Fortriede J."/>
            <person name="Burns K."/>
            <person name="Lotay V."/>
            <person name="Karimi K."/>
            <person name="Yasuoka Y."/>
            <person name="Dichmann D.S."/>
            <person name="Flajnik M.F."/>
            <person name="Houston D.W."/>
            <person name="Shendure J."/>
            <person name="DuPasquier L."/>
            <person name="Vize P.D."/>
            <person name="Zorn A.M."/>
            <person name="Ito M."/>
            <person name="Marcotte E.M."/>
            <person name="Wallingford J.B."/>
            <person name="Ito Y."/>
            <person name="Asashima M."/>
            <person name="Ueno N."/>
            <person name="Matsuda Y."/>
            <person name="Veenstra G.J."/>
            <person name="Fujiyama A."/>
            <person name="Harland R.M."/>
            <person name="Taira M."/>
            <person name="Rokhsar D.S."/>
        </authorList>
    </citation>
    <scope>NUCLEOTIDE SEQUENCE [LARGE SCALE GENOMIC DNA]</scope>
    <source>
        <strain evidence="8">J</strain>
    </source>
</reference>
<dbReference type="PANTHER" id="PTHR19367:SF18">
    <property type="entry name" value="T CELL RECEPTOR ALPHA VARIABLE 16"/>
    <property type="match status" value="1"/>
</dbReference>
<dbReference type="InterPro" id="IPR013106">
    <property type="entry name" value="Ig_V-set"/>
</dbReference>
<accession>A0A974E1M1</accession>
<evidence type="ECO:0000256" key="2">
    <source>
        <dbReference type="ARBA" id="ARBA00023130"/>
    </source>
</evidence>
<dbReference type="GO" id="GO:0002250">
    <property type="term" value="P:adaptive immune response"/>
    <property type="evidence" value="ECO:0007669"/>
    <property type="project" value="UniProtKB-KW"/>
</dbReference>